<accession>A0A8B2NXA1</accession>
<proteinExistence type="predicted"/>
<evidence type="ECO:0000313" key="7">
    <source>
        <dbReference type="EMBL" id="RAI00327.1"/>
    </source>
</evidence>
<keyword evidence="8" id="KW-1185">Reference proteome</keyword>
<protein>
    <submittedName>
        <fullName evidence="7">Sulfur oxidation c-type cytochrome SoxX</fullName>
    </submittedName>
</protein>
<evidence type="ECO:0000256" key="2">
    <source>
        <dbReference type="ARBA" id="ARBA00022723"/>
    </source>
</evidence>
<evidence type="ECO:0000256" key="1">
    <source>
        <dbReference type="ARBA" id="ARBA00022617"/>
    </source>
</evidence>
<dbReference type="InterPro" id="IPR036909">
    <property type="entry name" value="Cyt_c-like_dom_sf"/>
</dbReference>
<dbReference type="EMBL" id="QHHQ01000004">
    <property type="protein sequence ID" value="RAI00327.1"/>
    <property type="molecule type" value="Genomic_DNA"/>
</dbReference>
<feature type="chain" id="PRO_5032712849" evidence="5">
    <location>
        <begin position="22"/>
        <end position="152"/>
    </location>
</feature>
<keyword evidence="3 4" id="KW-0408">Iron</keyword>
<dbReference type="Pfam" id="PF00034">
    <property type="entry name" value="Cytochrom_C"/>
    <property type="match status" value="1"/>
</dbReference>
<dbReference type="InterPro" id="IPR009056">
    <property type="entry name" value="Cyt_c-like_dom"/>
</dbReference>
<dbReference type="SUPFAM" id="SSF46626">
    <property type="entry name" value="Cytochrome c"/>
    <property type="match status" value="1"/>
</dbReference>
<dbReference type="OrthoDB" id="9793634at2"/>
<dbReference type="AlphaFoldDB" id="A0A8B2NXA1"/>
<keyword evidence="1 4" id="KW-0349">Heme</keyword>
<dbReference type="PROSITE" id="PS51007">
    <property type="entry name" value="CYTC"/>
    <property type="match status" value="1"/>
</dbReference>
<name>A0A8B2NXA1_9HYPH</name>
<evidence type="ECO:0000256" key="4">
    <source>
        <dbReference type="PROSITE-ProRule" id="PRU00433"/>
    </source>
</evidence>
<dbReference type="RefSeq" id="WP_111348635.1">
    <property type="nucleotide sequence ID" value="NZ_QHHQ01000004.1"/>
</dbReference>
<dbReference type="GO" id="GO:0046872">
    <property type="term" value="F:metal ion binding"/>
    <property type="evidence" value="ECO:0007669"/>
    <property type="project" value="UniProtKB-KW"/>
</dbReference>
<keyword evidence="2 4" id="KW-0479">Metal-binding</keyword>
<feature type="signal peptide" evidence="5">
    <location>
        <begin position="1"/>
        <end position="21"/>
    </location>
</feature>
<feature type="domain" description="Cytochrome c" evidence="6">
    <location>
        <begin position="44"/>
        <end position="150"/>
    </location>
</feature>
<gene>
    <name evidence="7" type="primary">soxX</name>
    <name evidence="7" type="ORF">DLJ53_20345</name>
</gene>
<evidence type="ECO:0000259" key="6">
    <source>
        <dbReference type="PROSITE" id="PS51007"/>
    </source>
</evidence>
<dbReference type="GO" id="GO:0020037">
    <property type="term" value="F:heme binding"/>
    <property type="evidence" value="ECO:0007669"/>
    <property type="project" value="InterPro"/>
</dbReference>
<dbReference type="Proteomes" id="UP000249590">
    <property type="component" value="Unassembled WGS sequence"/>
</dbReference>
<dbReference type="GO" id="GO:0009055">
    <property type="term" value="F:electron transfer activity"/>
    <property type="evidence" value="ECO:0007669"/>
    <property type="project" value="InterPro"/>
</dbReference>
<dbReference type="NCBIfam" id="TIGR04485">
    <property type="entry name" value="thiosulf_SoxX"/>
    <property type="match status" value="1"/>
</dbReference>
<sequence>MRKGTSAAAMLLFAVATAAGAETVKPDDVSFVDMTVASLTDAPGDAASGKLVMVDRKLGNCLACHQVSDASDHLFQGDVGPALDGVATRYEAPMLRAIVVNAKHVFGDQTIMPGFYTLDVGIDVAEEFRGQTILTAQEVEDVVAYLQTLTQE</sequence>
<keyword evidence="5" id="KW-0732">Signal</keyword>
<reference evidence="7 8" key="1">
    <citation type="submission" date="2018-05" db="EMBL/GenBank/DDBJ databases">
        <title>Acuticoccus sediminis sp. nov., isolated from deep-sea sediment of Indian Ocean.</title>
        <authorList>
            <person name="Liu X."/>
            <person name="Lai Q."/>
            <person name="Du Y."/>
            <person name="Sun F."/>
            <person name="Zhang X."/>
            <person name="Wang S."/>
            <person name="Shao Z."/>
        </authorList>
    </citation>
    <scope>NUCLEOTIDE SEQUENCE [LARGE SCALE GENOMIC DNA]</scope>
    <source>
        <strain evidence="7 8">PTG4-2</strain>
    </source>
</reference>
<comment type="caution">
    <text evidence="7">The sequence shown here is derived from an EMBL/GenBank/DDBJ whole genome shotgun (WGS) entry which is preliminary data.</text>
</comment>
<dbReference type="InterPro" id="IPR030999">
    <property type="entry name" value="Thiosulf_SoxX"/>
</dbReference>
<evidence type="ECO:0000256" key="3">
    <source>
        <dbReference type="ARBA" id="ARBA00023004"/>
    </source>
</evidence>
<evidence type="ECO:0000256" key="5">
    <source>
        <dbReference type="SAM" id="SignalP"/>
    </source>
</evidence>
<organism evidence="7 8">
    <name type="scientific">Acuticoccus sediminis</name>
    <dbReference type="NCBI Taxonomy" id="2184697"/>
    <lineage>
        <taxon>Bacteria</taxon>
        <taxon>Pseudomonadati</taxon>
        <taxon>Pseudomonadota</taxon>
        <taxon>Alphaproteobacteria</taxon>
        <taxon>Hyphomicrobiales</taxon>
        <taxon>Amorphaceae</taxon>
        <taxon>Acuticoccus</taxon>
    </lineage>
</organism>
<dbReference type="Gene3D" id="1.10.760.10">
    <property type="entry name" value="Cytochrome c-like domain"/>
    <property type="match status" value="1"/>
</dbReference>
<evidence type="ECO:0000313" key="8">
    <source>
        <dbReference type="Proteomes" id="UP000249590"/>
    </source>
</evidence>